<evidence type="ECO:0000313" key="3">
    <source>
        <dbReference type="Proteomes" id="UP001385951"/>
    </source>
</evidence>
<reference evidence="2 3" key="1">
    <citation type="submission" date="2022-09" db="EMBL/GenBank/DDBJ databases">
        <authorList>
            <person name="Palmer J.M."/>
        </authorList>
    </citation>
    <scope>NUCLEOTIDE SEQUENCE [LARGE SCALE GENOMIC DNA]</scope>
    <source>
        <strain evidence="2 3">DSM 7382</strain>
    </source>
</reference>
<name>A0AAW0GKB2_9APHY</name>
<feature type="region of interest" description="Disordered" evidence="1">
    <location>
        <begin position="74"/>
        <end position="179"/>
    </location>
</feature>
<feature type="compositionally biased region" description="Low complexity" evidence="1">
    <location>
        <begin position="139"/>
        <end position="152"/>
    </location>
</feature>
<dbReference type="EMBL" id="JASBNA010000003">
    <property type="protein sequence ID" value="KAK7693101.1"/>
    <property type="molecule type" value="Genomic_DNA"/>
</dbReference>
<protein>
    <submittedName>
        <fullName evidence="2">Uncharacterized protein</fullName>
    </submittedName>
</protein>
<accession>A0AAW0GKB2</accession>
<sequence length="179" mass="18899">MPTFTPSDAIDMSKERDWAANLGMLDWDNTSIVFTKRTLIEFLKYTGTTVDTNFTNISKLPRYAKFGKITGEEETTPAAAEASSAAATTTATAPPATTIDSGFKPSRRVRTAPGGPTHNIFGGDSDDDALAAAPPRPAAQPTVASTTTASAAEPERPAFIPSRKVREPPGGRDSIADIL</sequence>
<evidence type="ECO:0000256" key="1">
    <source>
        <dbReference type="SAM" id="MobiDB-lite"/>
    </source>
</evidence>
<dbReference type="Proteomes" id="UP001385951">
    <property type="component" value="Unassembled WGS sequence"/>
</dbReference>
<comment type="caution">
    <text evidence="2">The sequence shown here is derived from an EMBL/GenBank/DDBJ whole genome shotgun (WGS) entry which is preliminary data.</text>
</comment>
<evidence type="ECO:0000313" key="2">
    <source>
        <dbReference type="EMBL" id="KAK7693101.1"/>
    </source>
</evidence>
<organism evidence="2 3">
    <name type="scientific">Cerrena zonata</name>
    <dbReference type="NCBI Taxonomy" id="2478898"/>
    <lineage>
        <taxon>Eukaryota</taxon>
        <taxon>Fungi</taxon>
        <taxon>Dikarya</taxon>
        <taxon>Basidiomycota</taxon>
        <taxon>Agaricomycotina</taxon>
        <taxon>Agaricomycetes</taxon>
        <taxon>Polyporales</taxon>
        <taxon>Cerrenaceae</taxon>
        <taxon>Cerrena</taxon>
    </lineage>
</organism>
<gene>
    <name evidence="2" type="ORF">QCA50_002667</name>
</gene>
<feature type="compositionally biased region" description="Low complexity" evidence="1">
    <location>
        <begin position="76"/>
        <end position="98"/>
    </location>
</feature>
<dbReference type="AlphaFoldDB" id="A0AAW0GKB2"/>
<proteinExistence type="predicted"/>
<keyword evidence="3" id="KW-1185">Reference proteome</keyword>